<organism evidence="2 3">
    <name type="scientific">Ciona savignyi</name>
    <name type="common">Pacific transparent sea squirt</name>
    <dbReference type="NCBI Taxonomy" id="51511"/>
    <lineage>
        <taxon>Eukaryota</taxon>
        <taxon>Metazoa</taxon>
        <taxon>Chordata</taxon>
        <taxon>Tunicata</taxon>
        <taxon>Ascidiacea</taxon>
        <taxon>Phlebobranchia</taxon>
        <taxon>Cionidae</taxon>
        <taxon>Ciona</taxon>
    </lineage>
</organism>
<sequence length="289" mass="33248">MVFYMKCLSMISLVQIFSHVTYFPPIFTAADVFWLIFIQTPILSFTILASPADPDLMTWASIKNSTKNSNLQLFPQHLLHFCTKFVPSSIVVVLVNTLCILSICTDLDEKLTRFTNESEVAEQNRTFLVQCRPLISVLVKNESKIPDVDFVGIVNQKYRQSQQLSVFILFLYMCIISSTYIQRWKLLKHQSPFRNKPWIMAVVVLLVAQTIYSAIVISINSLNQNEVVSTPTLFFGPYQWVIYLVASLWTIVCFASNEAAKWREISDWTRSQKRARLEFGTKLGMNSPF</sequence>
<evidence type="ECO:0000313" key="3">
    <source>
        <dbReference type="Proteomes" id="UP000007875"/>
    </source>
</evidence>
<dbReference type="AlphaFoldDB" id="H2YX59"/>
<dbReference type="eggNOG" id="KOG4383">
    <property type="taxonomic scope" value="Eukaryota"/>
</dbReference>
<dbReference type="Proteomes" id="UP000007875">
    <property type="component" value="Unassembled WGS sequence"/>
</dbReference>
<dbReference type="GeneTree" id="ENSGT00390000016550"/>
<keyword evidence="1" id="KW-0812">Transmembrane</keyword>
<name>H2YX59_CIOSA</name>
<evidence type="ECO:0000313" key="2">
    <source>
        <dbReference type="Ensembl" id="ENSCSAVP00000009920.1"/>
    </source>
</evidence>
<keyword evidence="3" id="KW-1185">Reference proteome</keyword>
<dbReference type="Ensembl" id="ENSCSAVT00000010040.1">
    <property type="protein sequence ID" value="ENSCSAVP00000009920.1"/>
    <property type="gene ID" value="ENSCSAVG00000005837.1"/>
</dbReference>
<protein>
    <recommendedName>
        <fullName evidence="4">Cation-transporting P-type ATPase C-terminal domain-containing protein</fullName>
    </recommendedName>
</protein>
<keyword evidence="1" id="KW-0472">Membrane</keyword>
<dbReference type="OMA" id="MFINEVV"/>
<reference evidence="2" key="3">
    <citation type="submission" date="2025-09" db="UniProtKB">
        <authorList>
            <consortium name="Ensembl"/>
        </authorList>
    </citation>
    <scope>IDENTIFICATION</scope>
</reference>
<evidence type="ECO:0008006" key="4">
    <source>
        <dbReference type="Google" id="ProtNLM"/>
    </source>
</evidence>
<dbReference type="InParanoid" id="H2YX59"/>
<feature type="transmembrane region" description="Helical" evidence="1">
    <location>
        <begin position="164"/>
        <end position="186"/>
    </location>
</feature>
<dbReference type="HOGENOM" id="CLU_082301_0_0_1"/>
<dbReference type="PANTHER" id="PTHR13219">
    <property type="entry name" value="TRANSMEMBRANE PROTEIN 94"/>
    <property type="match status" value="1"/>
</dbReference>
<dbReference type="Gene3D" id="1.20.1110.10">
    <property type="entry name" value="Calcium-transporting ATPase, transmembrane domain"/>
    <property type="match status" value="1"/>
</dbReference>
<keyword evidence="1" id="KW-1133">Transmembrane helix</keyword>
<feature type="transmembrane region" description="Helical" evidence="1">
    <location>
        <begin position="240"/>
        <end position="260"/>
    </location>
</feature>
<evidence type="ECO:0000256" key="1">
    <source>
        <dbReference type="SAM" id="Phobius"/>
    </source>
</evidence>
<proteinExistence type="predicted"/>
<reference evidence="3" key="1">
    <citation type="submission" date="2003-08" db="EMBL/GenBank/DDBJ databases">
        <authorList>
            <person name="Birren B."/>
            <person name="Nusbaum C."/>
            <person name="Abebe A."/>
            <person name="Abouelleil A."/>
            <person name="Adekoya E."/>
            <person name="Ait-zahra M."/>
            <person name="Allen N."/>
            <person name="Allen T."/>
            <person name="An P."/>
            <person name="Anderson M."/>
            <person name="Anderson S."/>
            <person name="Arachchi H."/>
            <person name="Armbruster J."/>
            <person name="Bachantsang P."/>
            <person name="Baldwin J."/>
            <person name="Barry A."/>
            <person name="Bayul T."/>
            <person name="Blitshsteyn B."/>
            <person name="Bloom T."/>
            <person name="Blye J."/>
            <person name="Boguslavskiy L."/>
            <person name="Borowsky M."/>
            <person name="Boukhgalter B."/>
            <person name="Brunache A."/>
            <person name="Butler J."/>
            <person name="Calixte N."/>
            <person name="Calvo S."/>
            <person name="Camarata J."/>
            <person name="Campo K."/>
            <person name="Chang J."/>
            <person name="Cheshatsang Y."/>
            <person name="Citroen M."/>
            <person name="Collymore A."/>
            <person name="Considine T."/>
            <person name="Cook A."/>
            <person name="Cooke P."/>
            <person name="Corum B."/>
            <person name="Cuomo C."/>
            <person name="David R."/>
            <person name="Dawoe T."/>
            <person name="Degray S."/>
            <person name="Dodge S."/>
            <person name="Dooley K."/>
            <person name="Dorje P."/>
            <person name="Dorjee K."/>
            <person name="Dorris L."/>
            <person name="Duffey N."/>
            <person name="Dupes A."/>
            <person name="Elkins T."/>
            <person name="Engels R."/>
            <person name="Erickson J."/>
            <person name="Farina A."/>
            <person name="Faro S."/>
            <person name="Ferreira P."/>
            <person name="Fischer H."/>
            <person name="Fitzgerald M."/>
            <person name="Foley K."/>
            <person name="Gage D."/>
            <person name="Galagan J."/>
            <person name="Gearin G."/>
            <person name="Gnerre S."/>
            <person name="Gnirke A."/>
            <person name="Goyette A."/>
            <person name="Graham J."/>
            <person name="Grandbois E."/>
            <person name="Gyaltsen K."/>
            <person name="Hafez N."/>
            <person name="Hagopian D."/>
            <person name="Hagos B."/>
            <person name="Hall J."/>
            <person name="Hatcher B."/>
            <person name="Heller A."/>
            <person name="Higgins H."/>
            <person name="Honan T."/>
            <person name="Horn A."/>
            <person name="Houde N."/>
            <person name="Hughes L."/>
            <person name="Hulme W."/>
            <person name="Husby E."/>
            <person name="Iliev I."/>
            <person name="Jaffe D."/>
            <person name="Jones C."/>
            <person name="Kamal M."/>
            <person name="Kamat A."/>
            <person name="Kamvysselis M."/>
            <person name="Karlsson E."/>
            <person name="Kells C."/>
            <person name="Kieu A."/>
            <person name="Kisner P."/>
            <person name="Kodira C."/>
            <person name="Kulbokas E."/>
            <person name="Labutti K."/>
            <person name="Lama D."/>
            <person name="Landers T."/>
            <person name="Leger J."/>
            <person name="Levine S."/>
            <person name="Lewis D."/>
            <person name="Lewis T."/>
            <person name="Lindblad-toh K."/>
            <person name="Liu X."/>
            <person name="Lokyitsang T."/>
            <person name="Lokyitsang Y."/>
            <person name="Lucien O."/>
            <person name="Lui A."/>
            <person name="Ma L.J."/>
            <person name="Mabbitt R."/>
            <person name="Macdonald J."/>
            <person name="Maclean C."/>
            <person name="Major J."/>
            <person name="Manning J."/>
            <person name="Marabella R."/>
            <person name="Maru K."/>
            <person name="Matthews C."/>
            <person name="Mauceli E."/>
            <person name="Mccarthy M."/>
            <person name="Mcdonough S."/>
            <person name="Mcghee T."/>
            <person name="Meldrim J."/>
            <person name="Meneus L."/>
            <person name="Mesirov J."/>
            <person name="Mihalev A."/>
            <person name="Mihova T."/>
            <person name="Mikkelsen T."/>
            <person name="Mlenga V."/>
            <person name="Moru K."/>
            <person name="Mozes J."/>
            <person name="Mulrain L."/>
            <person name="Munson G."/>
            <person name="Naylor J."/>
            <person name="Newes C."/>
            <person name="Nguyen C."/>
            <person name="Nguyen N."/>
            <person name="Nguyen T."/>
            <person name="Nicol R."/>
            <person name="Nielsen C."/>
            <person name="Nizzari M."/>
            <person name="Norbu C."/>
            <person name="Norbu N."/>
            <person name="O'donnell P."/>
            <person name="Okoawo O."/>
            <person name="O'leary S."/>
            <person name="Omotosho B."/>
            <person name="O'neill K."/>
            <person name="Osman S."/>
            <person name="Parker S."/>
            <person name="Perrin D."/>
            <person name="Phunkhang P."/>
            <person name="Piqani B."/>
            <person name="Purcell S."/>
            <person name="Rachupka T."/>
            <person name="Ramasamy U."/>
            <person name="Rameau R."/>
            <person name="Ray V."/>
            <person name="Raymond C."/>
            <person name="Retta R."/>
            <person name="Richardson S."/>
            <person name="Rise C."/>
            <person name="Rodriguez J."/>
            <person name="Rogers J."/>
            <person name="Rogov P."/>
            <person name="Rutman M."/>
            <person name="Schupbach R."/>
            <person name="Seaman C."/>
            <person name="Settipalli S."/>
            <person name="Sharpe T."/>
            <person name="Sheridan J."/>
            <person name="Sherpa N."/>
            <person name="Shi J."/>
            <person name="Smirnov S."/>
            <person name="Smith C."/>
            <person name="Sougnez C."/>
            <person name="Spencer B."/>
            <person name="Stalker J."/>
            <person name="Stange-thomann N."/>
            <person name="Stavropoulos S."/>
            <person name="Stetson K."/>
            <person name="Stone C."/>
            <person name="Stone S."/>
            <person name="Stubbs M."/>
            <person name="Talamas J."/>
            <person name="Tchuinga P."/>
            <person name="Tenzing P."/>
            <person name="Tesfaye S."/>
            <person name="Theodore J."/>
            <person name="Thoulutsang Y."/>
            <person name="Topham K."/>
            <person name="Towey S."/>
            <person name="Tsamla T."/>
            <person name="Tsomo N."/>
            <person name="Vallee D."/>
            <person name="Vassiliev H."/>
            <person name="Venkataraman V."/>
            <person name="Vinson J."/>
            <person name="Vo A."/>
            <person name="Wade C."/>
            <person name="Wang S."/>
            <person name="Wangchuk T."/>
            <person name="Wangdi T."/>
            <person name="Whittaker C."/>
            <person name="Wilkinson J."/>
            <person name="Wu Y."/>
            <person name="Wyman D."/>
            <person name="Yadav S."/>
            <person name="Yang S."/>
            <person name="Yang X."/>
            <person name="Yeager S."/>
            <person name="Yee E."/>
            <person name="Young G."/>
            <person name="Zainoun J."/>
            <person name="Zembeck L."/>
            <person name="Zimmer A."/>
            <person name="Zody M."/>
            <person name="Lander E."/>
        </authorList>
    </citation>
    <scope>NUCLEOTIDE SEQUENCE [LARGE SCALE GENOMIC DNA]</scope>
</reference>
<feature type="transmembrane region" description="Helical" evidence="1">
    <location>
        <begin position="198"/>
        <end position="220"/>
    </location>
</feature>
<accession>H2YX59</accession>
<dbReference type="InterPro" id="IPR039720">
    <property type="entry name" value="TMEM94"/>
</dbReference>
<dbReference type="PANTHER" id="PTHR13219:SF6">
    <property type="entry name" value="TRANSMEMBRANE PROTEIN 94"/>
    <property type="match status" value="1"/>
</dbReference>
<reference evidence="2" key="2">
    <citation type="submission" date="2025-08" db="UniProtKB">
        <authorList>
            <consortium name="Ensembl"/>
        </authorList>
    </citation>
    <scope>IDENTIFICATION</scope>
</reference>